<gene>
    <name evidence="4" type="ORF">SAMN05661077_0346</name>
</gene>
<dbReference type="RefSeq" id="WP_054966954.1">
    <property type="nucleotide sequence ID" value="NZ_FMUN01000001.1"/>
</dbReference>
<keyword evidence="5" id="KW-1185">Reference proteome</keyword>
<name>A0A1G5AGX5_9GAMM</name>
<evidence type="ECO:0000259" key="3">
    <source>
        <dbReference type="PROSITE" id="PS50893"/>
    </source>
</evidence>
<reference evidence="5" key="1">
    <citation type="submission" date="2016-10" db="EMBL/GenBank/DDBJ databases">
        <authorList>
            <person name="Varghese N."/>
        </authorList>
    </citation>
    <scope>NUCLEOTIDE SEQUENCE [LARGE SCALE GENOMIC DNA]</scope>
    <source>
        <strain evidence="5">HL 19</strain>
    </source>
</reference>
<protein>
    <submittedName>
        <fullName evidence="4">ABC-type iron transport system FetAB, ATPase component</fullName>
    </submittedName>
</protein>
<dbReference type="InterPro" id="IPR003439">
    <property type="entry name" value="ABC_transporter-like_ATP-bd"/>
</dbReference>
<evidence type="ECO:0000256" key="2">
    <source>
        <dbReference type="ARBA" id="ARBA00022840"/>
    </source>
</evidence>
<evidence type="ECO:0000313" key="4">
    <source>
        <dbReference type="EMBL" id="SCX77127.1"/>
    </source>
</evidence>
<dbReference type="EMBL" id="FMUN01000001">
    <property type="protein sequence ID" value="SCX77127.1"/>
    <property type="molecule type" value="Genomic_DNA"/>
</dbReference>
<dbReference type="InterPro" id="IPR027417">
    <property type="entry name" value="P-loop_NTPase"/>
</dbReference>
<organism evidence="4 5">
    <name type="scientific">Thiohalorhabdus denitrificans</name>
    <dbReference type="NCBI Taxonomy" id="381306"/>
    <lineage>
        <taxon>Bacteria</taxon>
        <taxon>Pseudomonadati</taxon>
        <taxon>Pseudomonadota</taxon>
        <taxon>Gammaproteobacteria</taxon>
        <taxon>Thiohalorhabdales</taxon>
        <taxon>Thiohalorhabdaceae</taxon>
        <taxon>Thiohalorhabdus</taxon>
    </lineage>
</organism>
<dbReference type="GO" id="GO:0005524">
    <property type="term" value="F:ATP binding"/>
    <property type="evidence" value="ECO:0007669"/>
    <property type="project" value="UniProtKB-KW"/>
</dbReference>
<dbReference type="Gene3D" id="3.40.50.300">
    <property type="entry name" value="P-loop containing nucleotide triphosphate hydrolases"/>
    <property type="match status" value="1"/>
</dbReference>
<dbReference type="PANTHER" id="PTHR43119:SF1">
    <property type="entry name" value="ABC TRANSPORTER DOMAIN-CONTAINING PROTEIN"/>
    <property type="match status" value="1"/>
</dbReference>
<dbReference type="GO" id="GO:0016887">
    <property type="term" value="F:ATP hydrolysis activity"/>
    <property type="evidence" value="ECO:0007669"/>
    <property type="project" value="InterPro"/>
</dbReference>
<dbReference type="Pfam" id="PF00005">
    <property type="entry name" value="ABC_tran"/>
    <property type="match status" value="1"/>
</dbReference>
<feature type="domain" description="ABC transporter" evidence="3">
    <location>
        <begin position="2"/>
        <end position="227"/>
    </location>
</feature>
<dbReference type="SMART" id="SM00382">
    <property type="entry name" value="AAA"/>
    <property type="match status" value="1"/>
</dbReference>
<sequence>MLSARNLELAEPPLGPLDLALRPGELVLLAGPSGSGKSRLLRALADLDRPARGRVELEGRPAESYPAPEYRRAVGFLPATPVLGTASLRDLLAQVQSLHHRPAGSEPERELAGLGLSGEVLDRPAQALSTGEALRAALGLLLSGDPRILLLDEPTGALDPGATELVEEAIRRRVRAGTAVVWVTHDPAQAARLGNALYHLEGTALRGPEREPERFASIMRRFETRAYGEERRDDA</sequence>
<dbReference type="AlphaFoldDB" id="A0A1G5AGX5"/>
<keyword evidence="2" id="KW-0067">ATP-binding</keyword>
<evidence type="ECO:0000313" key="5">
    <source>
        <dbReference type="Proteomes" id="UP000183104"/>
    </source>
</evidence>
<dbReference type="InterPro" id="IPR003593">
    <property type="entry name" value="AAA+_ATPase"/>
</dbReference>
<proteinExistence type="predicted"/>
<dbReference type="PROSITE" id="PS50893">
    <property type="entry name" value="ABC_TRANSPORTER_2"/>
    <property type="match status" value="1"/>
</dbReference>
<accession>A0A1G5AGX5</accession>
<dbReference type="PANTHER" id="PTHR43119">
    <property type="entry name" value="ABC TRANSPORT PROTEIN ATP-BINDING COMPONENT-RELATED"/>
    <property type="match status" value="1"/>
</dbReference>
<keyword evidence="1" id="KW-0547">Nucleotide-binding</keyword>
<dbReference type="Proteomes" id="UP000183104">
    <property type="component" value="Unassembled WGS sequence"/>
</dbReference>
<evidence type="ECO:0000256" key="1">
    <source>
        <dbReference type="ARBA" id="ARBA00022741"/>
    </source>
</evidence>
<dbReference type="SUPFAM" id="SSF52540">
    <property type="entry name" value="P-loop containing nucleoside triphosphate hydrolases"/>
    <property type="match status" value="1"/>
</dbReference>